<protein>
    <submittedName>
        <fullName evidence="2">Uncharacterized protein</fullName>
    </submittedName>
</protein>
<proteinExistence type="predicted"/>
<keyword evidence="3" id="KW-1185">Reference proteome</keyword>
<dbReference type="AlphaFoldDB" id="A0A9P5JXE3"/>
<organism evidence="2 3">
    <name type="scientific">Russula ochroleuca</name>
    <dbReference type="NCBI Taxonomy" id="152965"/>
    <lineage>
        <taxon>Eukaryota</taxon>
        <taxon>Fungi</taxon>
        <taxon>Dikarya</taxon>
        <taxon>Basidiomycota</taxon>
        <taxon>Agaricomycotina</taxon>
        <taxon>Agaricomycetes</taxon>
        <taxon>Russulales</taxon>
        <taxon>Russulaceae</taxon>
        <taxon>Russula</taxon>
    </lineage>
</organism>
<feature type="signal peptide" evidence="1">
    <location>
        <begin position="1"/>
        <end position="17"/>
    </location>
</feature>
<gene>
    <name evidence="2" type="ORF">DFH94DRAFT_777380</name>
</gene>
<accession>A0A9P5JXE3</accession>
<name>A0A9P5JXE3_9AGAM</name>
<dbReference type="Proteomes" id="UP000759537">
    <property type="component" value="Unassembled WGS sequence"/>
</dbReference>
<keyword evidence="1" id="KW-0732">Signal</keyword>
<reference evidence="2" key="2">
    <citation type="journal article" date="2020" name="Nat. Commun.">
        <title>Large-scale genome sequencing of mycorrhizal fungi provides insights into the early evolution of symbiotic traits.</title>
        <authorList>
            <person name="Miyauchi S."/>
            <person name="Kiss E."/>
            <person name="Kuo A."/>
            <person name="Drula E."/>
            <person name="Kohler A."/>
            <person name="Sanchez-Garcia M."/>
            <person name="Morin E."/>
            <person name="Andreopoulos B."/>
            <person name="Barry K.W."/>
            <person name="Bonito G."/>
            <person name="Buee M."/>
            <person name="Carver A."/>
            <person name="Chen C."/>
            <person name="Cichocki N."/>
            <person name="Clum A."/>
            <person name="Culley D."/>
            <person name="Crous P.W."/>
            <person name="Fauchery L."/>
            <person name="Girlanda M."/>
            <person name="Hayes R.D."/>
            <person name="Keri Z."/>
            <person name="LaButti K."/>
            <person name="Lipzen A."/>
            <person name="Lombard V."/>
            <person name="Magnuson J."/>
            <person name="Maillard F."/>
            <person name="Murat C."/>
            <person name="Nolan M."/>
            <person name="Ohm R.A."/>
            <person name="Pangilinan J."/>
            <person name="Pereira M.F."/>
            <person name="Perotto S."/>
            <person name="Peter M."/>
            <person name="Pfister S."/>
            <person name="Riley R."/>
            <person name="Sitrit Y."/>
            <person name="Stielow J.B."/>
            <person name="Szollosi G."/>
            <person name="Zifcakova L."/>
            <person name="Stursova M."/>
            <person name="Spatafora J.W."/>
            <person name="Tedersoo L."/>
            <person name="Vaario L.M."/>
            <person name="Yamada A."/>
            <person name="Yan M."/>
            <person name="Wang P."/>
            <person name="Xu J."/>
            <person name="Bruns T."/>
            <person name="Baldrian P."/>
            <person name="Vilgalys R."/>
            <person name="Dunand C."/>
            <person name="Henrissat B."/>
            <person name="Grigoriev I.V."/>
            <person name="Hibbett D."/>
            <person name="Nagy L.G."/>
            <person name="Martin F.M."/>
        </authorList>
    </citation>
    <scope>NUCLEOTIDE SEQUENCE</scope>
    <source>
        <strain evidence="2">Prilba</strain>
    </source>
</reference>
<feature type="chain" id="PRO_5040270166" evidence="1">
    <location>
        <begin position="18"/>
        <end position="72"/>
    </location>
</feature>
<evidence type="ECO:0000313" key="3">
    <source>
        <dbReference type="Proteomes" id="UP000759537"/>
    </source>
</evidence>
<comment type="caution">
    <text evidence="2">The sequence shown here is derived from an EMBL/GenBank/DDBJ whole genome shotgun (WGS) entry which is preliminary data.</text>
</comment>
<evidence type="ECO:0000313" key="2">
    <source>
        <dbReference type="EMBL" id="KAF8467920.1"/>
    </source>
</evidence>
<dbReference type="EMBL" id="WHVB01000034">
    <property type="protein sequence ID" value="KAF8467920.1"/>
    <property type="molecule type" value="Genomic_DNA"/>
</dbReference>
<sequence>MWTLLLGFAACCTLADSFGGLKETGKRCETGHAREKSIEYCMDEVVVEDKRWLVCRALWERNWDGTVQSGKR</sequence>
<evidence type="ECO:0000256" key="1">
    <source>
        <dbReference type="SAM" id="SignalP"/>
    </source>
</evidence>
<reference evidence="2" key="1">
    <citation type="submission" date="2019-10" db="EMBL/GenBank/DDBJ databases">
        <authorList>
            <consortium name="DOE Joint Genome Institute"/>
            <person name="Kuo A."/>
            <person name="Miyauchi S."/>
            <person name="Kiss E."/>
            <person name="Drula E."/>
            <person name="Kohler A."/>
            <person name="Sanchez-Garcia M."/>
            <person name="Andreopoulos B."/>
            <person name="Barry K.W."/>
            <person name="Bonito G."/>
            <person name="Buee M."/>
            <person name="Carver A."/>
            <person name="Chen C."/>
            <person name="Cichocki N."/>
            <person name="Clum A."/>
            <person name="Culley D."/>
            <person name="Crous P.W."/>
            <person name="Fauchery L."/>
            <person name="Girlanda M."/>
            <person name="Hayes R."/>
            <person name="Keri Z."/>
            <person name="LaButti K."/>
            <person name="Lipzen A."/>
            <person name="Lombard V."/>
            <person name="Magnuson J."/>
            <person name="Maillard F."/>
            <person name="Morin E."/>
            <person name="Murat C."/>
            <person name="Nolan M."/>
            <person name="Ohm R."/>
            <person name="Pangilinan J."/>
            <person name="Pereira M."/>
            <person name="Perotto S."/>
            <person name="Peter M."/>
            <person name="Riley R."/>
            <person name="Sitrit Y."/>
            <person name="Stielow B."/>
            <person name="Szollosi G."/>
            <person name="Zifcakova L."/>
            <person name="Stursova M."/>
            <person name="Spatafora J.W."/>
            <person name="Tedersoo L."/>
            <person name="Vaario L.-M."/>
            <person name="Yamada A."/>
            <person name="Yan M."/>
            <person name="Wang P."/>
            <person name="Xu J."/>
            <person name="Bruns T."/>
            <person name="Baldrian P."/>
            <person name="Vilgalys R."/>
            <person name="Henrissat B."/>
            <person name="Grigoriev I.V."/>
            <person name="Hibbett D."/>
            <person name="Nagy L.G."/>
            <person name="Martin F.M."/>
        </authorList>
    </citation>
    <scope>NUCLEOTIDE SEQUENCE</scope>
    <source>
        <strain evidence="2">Prilba</strain>
    </source>
</reference>